<reference evidence="2" key="1">
    <citation type="submission" date="2022-09" db="EMBL/GenBank/DDBJ databases">
        <title>Diverse halophilic archaea isolated from saline environments.</title>
        <authorList>
            <person name="Cui H.-L."/>
        </authorList>
    </citation>
    <scope>NUCLEOTIDE SEQUENCE</scope>
    <source>
        <strain evidence="2">ZS-35-S2</strain>
    </source>
</reference>
<dbReference type="KEGG" id="ssai:N0B31_11270"/>
<name>A0A9E7QZ67_9EURY</name>
<proteinExistence type="predicted"/>
<evidence type="ECO:0000313" key="2">
    <source>
        <dbReference type="EMBL" id="UWM52731.1"/>
    </source>
</evidence>
<organism evidence="2 3">
    <name type="scientific">Salinirubellus salinus</name>
    <dbReference type="NCBI Taxonomy" id="1364945"/>
    <lineage>
        <taxon>Archaea</taxon>
        <taxon>Methanobacteriati</taxon>
        <taxon>Methanobacteriota</taxon>
        <taxon>Stenosarchaea group</taxon>
        <taxon>Halobacteria</taxon>
        <taxon>Halobacteriales</taxon>
        <taxon>Natronomonadaceae</taxon>
        <taxon>Salinirubellus</taxon>
    </lineage>
</organism>
<evidence type="ECO:0000313" key="3">
    <source>
        <dbReference type="Proteomes" id="UP001057580"/>
    </source>
</evidence>
<feature type="compositionally biased region" description="Basic and acidic residues" evidence="1">
    <location>
        <begin position="133"/>
        <end position="145"/>
    </location>
</feature>
<dbReference type="Pfam" id="PF20575">
    <property type="entry name" value="HTH_63"/>
    <property type="match status" value="1"/>
</dbReference>
<dbReference type="AlphaFoldDB" id="A0A9E7QZ67"/>
<evidence type="ECO:0000256" key="1">
    <source>
        <dbReference type="SAM" id="MobiDB-lite"/>
    </source>
</evidence>
<dbReference type="GeneID" id="74943010"/>
<dbReference type="Proteomes" id="UP001057580">
    <property type="component" value="Chromosome"/>
</dbReference>
<dbReference type="EMBL" id="CP104003">
    <property type="protein sequence ID" value="UWM52731.1"/>
    <property type="molecule type" value="Genomic_DNA"/>
</dbReference>
<gene>
    <name evidence="2" type="ORF">N0B31_11270</name>
</gene>
<dbReference type="RefSeq" id="WP_260591726.1">
    <property type="nucleotide sequence ID" value="NZ_CP104003.1"/>
</dbReference>
<accession>A0A9E7QZ67</accession>
<protein>
    <submittedName>
        <fullName evidence="2">Uncharacterized protein</fullName>
    </submittedName>
</protein>
<sequence length="168" mass="18893">MPTSPITETERRVECWVRSLARVPDGPQGRVVRRLEWLATDGRLDTLEVETWPATVPTDRERLLGSHERTVHERLETFEDWADRRDRDLGPGFEERGVGHTALDAPVEQVRTLPAVALAEYREGELVRVTPSSDERGVDSVDAHLQDLLSRPPKHSAEVERAGTVSGD</sequence>
<keyword evidence="3" id="KW-1185">Reference proteome</keyword>
<feature type="region of interest" description="Disordered" evidence="1">
    <location>
        <begin position="130"/>
        <end position="168"/>
    </location>
</feature>
<dbReference type="InterPro" id="IPR046783">
    <property type="entry name" value="HTH_63"/>
</dbReference>